<keyword evidence="5 8" id="KW-0732">Signal</keyword>
<dbReference type="GO" id="GO:0046427">
    <property type="term" value="P:positive regulation of receptor signaling pathway via JAK-STAT"/>
    <property type="evidence" value="ECO:0007669"/>
    <property type="project" value="TreeGrafter"/>
</dbReference>
<keyword evidence="6" id="KW-1015">Disulfide bond</keyword>
<keyword evidence="9" id="KW-1185">Reference proteome</keyword>
<accession>A0A6J2WVW7</accession>
<dbReference type="PRINTS" id="PR00836">
    <property type="entry name" value="SOMATOTROPIN"/>
</dbReference>
<dbReference type="GO" id="GO:0060396">
    <property type="term" value="P:growth hormone receptor signaling pathway"/>
    <property type="evidence" value="ECO:0007669"/>
    <property type="project" value="TreeGrafter"/>
</dbReference>
<dbReference type="GO" id="GO:0031667">
    <property type="term" value="P:response to nutrient levels"/>
    <property type="evidence" value="ECO:0007669"/>
    <property type="project" value="TreeGrafter"/>
</dbReference>
<dbReference type="InterPro" id="IPR018116">
    <property type="entry name" value="Somatotropin_CS"/>
</dbReference>
<evidence type="ECO:0000256" key="1">
    <source>
        <dbReference type="ARBA" id="ARBA00004613"/>
    </source>
</evidence>
<evidence type="ECO:0000256" key="8">
    <source>
        <dbReference type="SAM" id="SignalP"/>
    </source>
</evidence>
<dbReference type="Pfam" id="PF00103">
    <property type="entry name" value="Hormone_1"/>
    <property type="match status" value="1"/>
</dbReference>
<dbReference type="PANTHER" id="PTHR11417:SF3">
    <property type="entry name" value="SOMATOLACTIN ALPHA ISOFORM X1-RELATED"/>
    <property type="match status" value="1"/>
</dbReference>
<feature type="chain" id="PRO_5026919822" evidence="8">
    <location>
        <begin position="24"/>
        <end position="230"/>
    </location>
</feature>
<evidence type="ECO:0000256" key="4">
    <source>
        <dbReference type="ARBA" id="ARBA00022702"/>
    </source>
</evidence>
<dbReference type="GO" id="GO:0005615">
    <property type="term" value="C:extracellular space"/>
    <property type="evidence" value="ECO:0007669"/>
    <property type="project" value="TreeGrafter"/>
</dbReference>
<dbReference type="AlphaFoldDB" id="A0A6J2WVW7"/>
<keyword evidence="4 7" id="KW-0372">Hormone</keyword>
<reference evidence="10" key="1">
    <citation type="submission" date="2025-08" db="UniProtKB">
        <authorList>
            <consortium name="RefSeq"/>
        </authorList>
    </citation>
    <scope>IDENTIFICATION</scope>
</reference>
<dbReference type="GO" id="GO:0045927">
    <property type="term" value="P:positive regulation of growth"/>
    <property type="evidence" value="ECO:0007669"/>
    <property type="project" value="TreeGrafter"/>
</dbReference>
<dbReference type="SUPFAM" id="SSF47266">
    <property type="entry name" value="4-helical cytokines"/>
    <property type="match status" value="1"/>
</dbReference>
<gene>
    <name evidence="10" type="primary">smtlb</name>
</gene>
<evidence type="ECO:0000256" key="2">
    <source>
        <dbReference type="ARBA" id="ARBA00008474"/>
    </source>
</evidence>
<dbReference type="Proteomes" id="UP000504632">
    <property type="component" value="Chromosome 15"/>
</dbReference>
<dbReference type="PANTHER" id="PTHR11417">
    <property type="entry name" value="SOMATOTROPIN,PROLACTIN"/>
    <property type="match status" value="1"/>
</dbReference>
<evidence type="ECO:0000256" key="3">
    <source>
        <dbReference type="ARBA" id="ARBA00022525"/>
    </source>
</evidence>
<dbReference type="GO" id="GO:0070186">
    <property type="term" value="F:growth hormone activity"/>
    <property type="evidence" value="ECO:0007669"/>
    <property type="project" value="TreeGrafter"/>
</dbReference>
<evidence type="ECO:0000313" key="9">
    <source>
        <dbReference type="Proteomes" id="UP000504632"/>
    </source>
</evidence>
<dbReference type="GO" id="GO:0005131">
    <property type="term" value="F:growth hormone receptor binding"/>
    <property type="evidence" value="ECO:0007669"/>
    <property type="project" value="TreeGrafter"/>
</dbReference>
<dbReference type="Gene3D" id="1.20.1250.10">
    <property type="match status" value="1"/>
</dbReference>
<comment type="similarity">
    <text evidence="2 7">Belongs to the somatotropin/prolactin family.</text>
</comment>
<dbReference type="GeneID" id="115828550"/>
<dbReference type="InterPro" id="IPR001400">
    <property type="entry name" value="Somatotropin/Prolactin"/>
</dbReference>
<evidence type="ECO:0000256" key="6">
    <source>
        <dbReference type="ARBA" id="ARBA00023157"/>
    </source>
</evidence>
<dbReference type="CTD" id="553408"/>
<name>A0A6J2WVW7_CHACN</name>
<proteinExistence type="inferred from homology"/>
<evidence type="ECO:0000256" key="5">
    <source>
        <dbReference type="ARBA" id="ARBA00022729"/>
    </source>
</evidence>
<dbReference type="FunFam" id="1.20.1250.10:FF:000042">
    <property type="entry name" value="Somatolactin alpha"/>
    <property type="match status" value="1"/>
</dbReference>
<evidence type="ECO:0000313" key="10">
    <source>
        <dbReference type="RefSeq" id="XP_030648435.1"/>
    </source>
</evidence>
<sequence>MNKTKGIGWVVGLLVWSLHGIMGSALECADKEPGSMRCTISVEKLLDRAIQHAELIYRVSEESRMLFEEMFIPLTMLAPQTRGGHMCTSKIIPIPTSKSEIQQISDKWLLHSVLILVQFWIDPLIDLQSSLDRYDNAPNALLNKTKWMSTKLMNLEQGVLVLIRKMLNEGSMQIEDNESLTGVLVPPDMVESVLRDYVLLSCFKKDVHKMETFLKLLKCRQTDKLSCSLF</sequence>
<keyword evidence="3" id="KW-0964">Secreted</keyword>
<dbReference type="PROSITE" id="PS00338">
    <property type="entry name" value="SOMATOTROPIN_2"/>
    <property type="match status" value="1"/>
</dbReference>
<protein>
    <submittedName>
        <fullName evidence="10">Somatolactin beta</fullName>
    </submittedName>
</protein>
<dbReference type="InParanoid" id="A0A6J2WVW7"/>
<dbReference type="GO" id="GO:0048513">
    <property type="term" value="P:animal organ development"/>
    <property type="evidence" value="ECO:0007669"/>
    <property type="project" value="TreeGrafter"/>
</dbReference>
<evidence type="ECO:0000256" key="7">
    <source>
        <dbReference type="RuleBase" id="RU003618"/>
    </source>
</evidence>
<dbReference type="OrthoDB" id="9945472at2759"/>
<feature type="signal peptide" evidence="8">
    <location>
        <begin position="1"/>
        <end position="23"/>
    </location>
</feature>
<comment type="subcellular location">
    <subcellularLocation>
        <location evidence="1 7">Secreted</location>
    </subcellularLocation>
</comment>
<dbReference type="RefSeq" id="XP_030648435.1">
    <property type="nucleotide sequence ID" value="XM_030792575.1"/>
</dbReference>
<organism evidence="9 10">
    <name type="scientific">Chanos chanos</name>
    <name type="common">Milkfish</name>
    <name type="synonym">Mugil chanos</name>
    <dbReference type="NCBI Taxonomy" id="29144"/>
    <lineage>
        <taxon>Eukaryota</taxon>
        <taxon>Metazoa</taxon>
        <taxon>Chordata</taxon>
        <taxon>Craniata</taxon>
        <taxon>Vertebrata</taxon>
        <taxon>Euteleostomi</taxon>
        <taxon>Actinopterygii</taxon>
        <taxon>Neopterygii</taxon>
        <taxon>Teleostei</taxon>
        <taxon>Ostariophysi</taxon>
        <taxon>Gonorynchiformes</taxon>
        <taxon>Chanidae</taxon>
        <taxon>Chanos</taxon>
    </lineage>
</organism>
<dbReference type="InterPro" id="IPR009079">
    <property type="entry name" value="4_helix_cytokine-like_core"/>
</dbReference>